<feature type="transmembrane region" description="Helical" evidence="2">
    <location>
        <begin position="144"/>
        <end position="163"/>
    </location>
</feature>
<feature type="region of interest" description="Disordered" evidence="1">
    <location>
        <begin position="176"/>
        <end position="208"/>
    </location>
</feature>
<protein>
    <recommendedName>
        <fullName evidence="5">H(+)-exporting diphosphatase</fullName>
    </recommendedName>
</protein>
<dbReference type="EMBL" id="CAUYUJ010018104">
    <property type="protein sequence ID" value="CAK0880669.1"/>
    <property type="molecule type" value="Genomic_DNA"/>
</dbReference>
<feature type="compositionally biased region" description="Low complexity" evidence="1">
    <location>
        <begin position="192"/>
        <end position="201"/>
    </location>
</feature>
<accession>A0ABN9W6S2</accession>
<evidence type="ECO:0000256" key="2">
    <source>
        <dbReference type="SAM" id="Phobius"/>
    </source>
</evidence>
<keyword evidence="2" id="KW-0812">Transmembrane</keyword>
<sequence length="208" mass="20418">MPAGLAGAAEHLELFCRPPAPRAGRLADHLSALGTAGTGDRGRARSSFLGGITGCGVVGGVASGGGARGRATCFQDGHEGMGDGGAGGHQQPAAPAGPPAPPDPSRQPEPTVAPEAFSSQMATDTVAGGPGRPSMGNLALKDHVFAAFITSISVLAVGVGIGWEFIAGYCKGALAGSDKTPDSARSSRRSAGRPIGRSGASEGTSVSF</sequence>
<name>A0ABN9W6S2_9DINO</name>
<evidence type="ECO:0008006" key="5">
    <source>
        <dbReference type="Google" id="ProtNLM"/>
    </source>
</evidence>
<feature type="region of interest" description="Disordered" evidence="1">
    <location>
        <begin position="73"/>
        <end position="112"/>
    </location>
</feature>
<proteinExistence type="predicted"/>
<reference evidence="3" key="1">
    <citation type="submission" date="2023-10" db="EMBL/GenBank/DDBJ databases">
        <authorList>
            <person name="Chen Y."/>
            <person name="Shah S."/>
            <person name="Dougan E. K."/>
            <person name="Thang M."/>
            <person name="Chan C."/>
        </authorList>
    </citation>
    <scope>NUCLEOTIDE SEQUENCE [LARGE SCALE GENOMIC DNA]</scope>
</reference>
<feature type="compositionally biased region" description="Pro residues" evidence="1">
    <location>
        <begin position="95"/>
        <end position="107"/>
    </location>
</feature>
<dbReference type="Proteomes" id="UP001189429">
    <property type="component" value="Unassembled WGS sequence"/>
</dbReference>
<keyword evidence="2" id="KW-1133">Transmembrane helix</keyword>
<comment type="caution">
    <text evidence="3">The sequence shown here is derived from an EMBL/GenBank/DDBJ whole genome shotgun (WGS) entry which is preliminary data.</text>
</comment>
<keyword evidence="2" id="KW-0472">Membrane</keyword>
<organism evidence="3 4">
    <name type="scientific">Prorocentrum cordatum</name>
    <dbReference type="NCBI Taxonomy" id="2364126"/>
    <lineage>
        <taxon>Eukaryota</taxon>
        <taxon>Sar</taxon>
        <taxon>Alveolata</taxon>
        <taxon>Dinophyceae</taxon>
        <taxon>Prorocentrales</taxon>
        <taxon>Prorocentraceae</taxon>
        <taxon>Prorocentrum</taxon>
    </lineage>
</organism>
<evidence type="ECO:0000313" key="4">
    <source>
        <dbReference type="Proteomes" id="UP001189429"/>
    </source>
</evidence>
<evidence type="ECO:0000256" key="1">
    <source>
        <dbReference type="SAM" id="MobiDB-lite"/>
    </source>
</evidence>
<gene>
    <name evidence="3" type="ORF">PCOR1329_LOCUS63751</name>
</gene>
<evidence type="ECO:0000313" key="3">
    <source>
        <dbReference type="EMBL" id="CAK0880669.1"/>
    </source>
</evidence>
<keyword evidence="4" id="KW-1185">Reference proteome</keyword>